<accession>A0AAN7NNL5</accession>
<keyword evidence="2 5" id="KW-0812">Transmembrane</keyword>
<feature type="transmembrane region" description="Helical" evidence="5">
    <location>
        <begin position="139"/>
        <end position="161"/>
    </location>
</feature>
<dbReference type="PANTHER" id="PTHR33395">
    <property type="entry name" value="TRANSCRIPTASE, PUTATIVE-RELATED-RELATED"/>
    <property type="match status" value="1"/>
</dbReference>
<evidence type="ECO:0000256" key="5">
    <source>
        <dbReference type="SAM" id="Phobius"/>
    </source>
</evidence>
<feature type="domain" description="Ion transport" evidence="6">
    <location>
        <begin position="100"/>
        <end position="221"/>
    </location>
</feature>
<keyword evidence="4 5" id="KW-0472">Membrane</keyword>
<gene>
    <name evidence="7" type="ORF">QYF61_012867</name>
</gene>
<feature type="transmembrane region" description="Helical" evidence="5">
    <location>
        <begin position="181"/>
        <end position="203"/>
    </location>
</feature>
<comment type="subcellular location">
    <subcellularLocation>
        <location evidence="1">Membrane</location>
        <topology evidence="1">Multi-pass membrane protein</topology>
    </subcellularLocation>
</comment>
<proteinExistence type="predicted"/>
<dbReference type="InterPro" id="IPR005821">
    <property type="entry name" value="Ion_trans_dom"/>
</dbReference>
<evidence type="ECO:0000256" key="1">
    <source>
        <dbReference type="ARBA" id="ARBA00004141"/>
    </source>
</evidence>
<keyword evidence="3 5" id="KW-1133">Transmembrane helix</keyword>
<sequence>MPIQTMSSQFAGDWSIHCDNYNITICSPLAKQPQLSQLFLIGEVFQPSDHFCGPPLDLLQQVHVSPVLRTPELDAVLQYSGLVPRESWDMWHPTLVAEALFAIANIFSSLRLISLFTANSHLGPLQISLGRMLLDILKFLFIYCLVLLAFANGLNQLYFYYETNEPGNCKGIRCEKQNNAFSTLFETLQSLFWSIFGLINLYVTNVKARHEFTEFVGATMFGHRNQTPAGLDRGEFPHNSEWGRGGPAAEASLGVEKGVLKLLAKFNDGDERVECLWVRLRGKANKADIMVGVCYRPPNQDEAADEIFYKQLAEVSQPLALVLVGDFNLPDLCWKYNTAERKQSRRFLECVADNFLTQLVSEPTREGAPLGLLFVNREGLVGKKRRVYNLWKKGEATQEDYKDVVRLCREKIRRAKAQLDLNLATAIKDNKKCFYNYISNKRRTKENLHPLLDVGGNIATKDEEKAEILNAFFASVFNSKTSCSSAPELEERDGEQNEAPIIKGEMVSDLLHPLDTHRSMGPDGIHPRVLRELAEVLTKPLSILYQHSWITGEVPVAWRLANVTPIYKKGQKEMRGTTGLSV</sequence>
<dbReference type="AlphaFoldDB" id="A0AAN7NNL5"/>
<evidence type="ECO:0000313" key="8">
    <source>
        <dbReference type="Proteomes" id="UP001333110"/>
    </source>
</evidence>
<evidence type="ECO:0000259" key="6">
    <source>
        <dbReference type="Pfam" id="PF00520"/>
    </source>
</evidence>
<evidence type="ECO:0000256" key="3">
    <source>
        <dbReference type="ARBA" id="ARBA00022989"/>
    </source>
</evidence>
<dbReference type="Gene3D" id="3.60.10.10">
    <property type="entry name" value="Endonuclease/exonuclease/phosphatase"/>
    <property type="match status" value="1"/>
</dbReference>
<dbReference type="EMBL" id="JAUNZN010000001">
    <property type="protein sequence ID" value="KAK4830698.1"/>
    <property type="molecule type" value="Genomic_DNA"/>
</dbReference>
<keyword evidence="8" id="KW-1185">Reference proteome</keyword>
<evidence type="ECO:0000256" key="4">
    <source>
        <dbReference type="ARBA" id="ARBA00023136"/>
    </source>
</evidence>
<evidence type="ECO:0000313" key="7">
    <source>
        <dbReference type="EMBL" id="KAK4830698.1"/>
    </source>
</evidence>
<name>A0AAN7NNL5_MYCAM</name>
<evidence type="ECO:0000256" key="2">
    <source>
        <dbReference type="ARBA" id="ARBA00022692"/>
    </source>
</evidence>
<dbReference type="PANTHER" id="PTHR33395:SF22">
    <property type="entry name" value="REVERSE TRANSCRIPTASE DOMAIN-CONTAINING PROTEIN"/>
    <property type="match status" value="1"/>
</dbReference>
<reference evidence="7 8" key="1">
    <citation type="journal article" date="2023" name="J. Hered.">
        <title>Chromosome-level genome of the wood stork (Mycteria americana) provides insight into avian chromosome evolution.</title>
        <authorList>
            <person name="Flamio R. Jr."/>
            <person name="Ramstad K.M."/>
        </authorList>
    </citation>
    <scope>NUCLEOTIDE SEQUENCE [LARGE SCALE GENOMIC DNA]</scope>
    <source>
        <strain evidence="7">JAX WOST 10</strain>
    </source>
</reference>
<organism evidence="7 8">
    <name type="scientific">Mycteria americana</name>
    <name type="common">Wood stork</name>
    <dbReference type="NCBI Taxonomy" id="33587"/>
    <lineage>
        <taxon>Eukaryota</taxon>
        <taxon>Metazoa</taxon>
        <taxon>Chordata</taxon>
        <taxon>Craniata</taxon>
        <taxon>Vertebrata</taxon>
        <taxon>Euteleostomi</taxon>
        <taxon>Archelosauria</taxon>
        <taxon>Archosauria</taxon>
        <taxon>Dinosauria</taxon>
        <taxon>Saurischia</taxon>
        <taxon>Theropoda</taxon>
        <taxon>Coelurosauria</taxon>
        <taxon>Aves</taxon>
        <taxon>Neognathae</taxon>
        <taxon>Neoaves</taxon>
        <taxon>Aequornithes</taxon>
        <taxon>Ciconiiformes</taxon>
        <taxon>Ciconiidae</taxon>
        <taxon>Mycteria</taxon>
    </lineage>
</organism>
<dbReference type="GO" id="GO:0031012">
    <property type="term" value="C:extracellular matrix"/>
    <property type="evidence" value="ECO:0007669"/>
    <property type="project" value="TreeGrafter"/>
</dbReference>
<dbReference type="Proteomes" id="UP001333110">
    <property type="component" value="Unassembled WGS sequence"/>
</dbReference>
<dbReference type="SUPFAM" id="SSF56219">
    <property type="entry name" value="DNase I-like"/>
    <property type="match status" value="1"/>
</dbReference>
<dbReference type="InterPro" id="IPR036691">
    <property type="entry name" value="Endo/exonu/phosph_ase_sf"/>
</dbReference>
<dbReference type="GO" id="GO:0007508">
    <property type="term" value="P:larval heart development"/>
    <property type="evidence" value="ECO:0007669"/>
    <property type="project" value="TreeGrafter"/>
</dbReference>
<dbReference type="GO" id="GO:0005216">
    <property type="term" value="F:monoatomic ion channel activity"/>
    <property type="evidence" value="ECO:0007669"/>
    <property type="project" value="InterPro"/>
</dbReference>
<dbReference type="GO" id="GO:0061343">
    <property type="term" value="P:cell adhesion involved in heart morphogenesis"/>
    <property type="evidence" value="ECO:0007669"/>
    <property type="project" value="TreeGrafter"/>
</dbReference>
<comment type="caution">
    <text evidence="7">The sequence shown here is derived from an EMBL/GenBank/DDBJ whole genome shotgun (WGS) entry which is preliminary data.</text>
</comment>
<protein>
    <recommendedName>
        <fullName evidence="6">Ion transport domain-containing protein</fullName>
    </recommendedName>
</protein>
<dbReference type="GO" id="GO:0016020">
    <property type="term" value="C:membrane"/>
    <property type="evidence" value="ECO:0007669"/>
    <property type="project" value="UniProtKB-SubCell"/>
</dbReference>
<dbReference type="Pfam" id="PF00520">
    <property type="entry name" value="Ion_trans"/>
    <property type="match status" value="1"/>
</dbReference>